<keyword evidence="5" id="KW-0732">Signal</keyword>
<keyword evidence="8" id="KW-1185">Reference proteome</keyword>
<dbReference type="OrthoDB" id="1292476at2759"/>
<dbReference type="GO" id="GO:0006869">
    <property type="term" value="P:lipid transport"/>
    <property type="evidence" value="ECO:0007669"/>
    <property type="project" value="InterPro"/>
</dbReference>
<reference evidence="7 8" key="1">
    <citation type="submission" date="2018-04" db="EMBL/GenBank/DDBJ databases">
        <authorList>
            <person name="Vogel A."/>
        </authorList>
    </citation>
    <scope>NUCLEOTIDE SEQUENCE [LARGE SCALE GENOMIC DNA]</scope>
</reference>
<evidence type="ECO:0000256" key="3">
    <source>
        <dbReference type="ARBA" id="ARBA00023121"/>
    </source>
</evidence>
<dbReference type="SMART" id="SM00499">
    <property type="entry name" value="AAI"/>
    <property type="match status" value="1"/>
</dbReference>
<organism evidence="7 8">
    <name type="scientific">Cuscuta campestris</name>
    <dbReference type="NCBI Taxonomy" id="132261"/>
    <lineage>
        <taxon>Eukaryota</taxon>
        <taxon>Viridiplantae</taxon>
        <taxon>Streptophyta</taxon>
        <taxon>Embryophyta</taxon>
        <taxon>Tracheophyta</taxon>
        <taxon>Spermatophyta</taxon>
        <taxon>Magnoliopsida</taxon>
        <taxon>eudicotyledons</taxon>
        <taxon>Gunneridae</taxon>
        <taxon>Pentapetalae</taxon>
        <taxon>asterids</taxon>
        <taxon>lamiids</taxon>
        <taxon>Solanales</taxon>
        <taxon>Convolvulaceae</taxon>
        <taxon>Cuscuteae</taxon>
        <taxon>Cuscuta</taxon>
        <taxon>Cuscuta subgen. Grammica</taxon>
        <taxon>Cuscuta sect. Cleistogrammica</taxon>
    </lineage>
</organism>
<dbReference type="SUPFAM" id="SSF47699">
    <property type="entry name" value="Bifunctional inhibitor/lipid-transfer protein/seed storage 2S albumin"/>
    <property type="match status" value="1"/>
</dbReference>
<dbReference type="PANTHER" id="PTHR33076">
    <property type="entry name" value="NON-SPECIFIC LIPID-TRANSFER PROTEIN 2-RELATED"/>
    <property type="match status" value="1"/>
</dbReference>
<gene>
    <name evidence="7" type="ORF">CCAM_LOCUS3434</name>
</gene>
<evidence type="ECO:0000256" key="1">
    <source>
        <dbReference type="ARBA" id="ARBA00009748"/>
    </source>
</evidence>
<keyword evidence="2 4" id="KW-0813">Transport</keyword>
<feature type="chain" id="PRO_5019793968" description="Non-specific lipid-transfer protein" evidence="5">
    <location>
        <begin position="33"/>
        <end position="127"/>
    </location>
</feature>
<evidence type="ECO:0000313" key="8">
    <source>
        <dbReference type="Proteomes" id="UP000595140"/>
    </source>
</evidence>
<proteinExistence type="inferred from homology"/>
<dbReference type="InterPro" id="IPR016140">
    <property type="entry name" value="Bifunc_inhib/LTP/seed_store"/>
</dbReference>
<dbReference type="CDD" id="cd01960">
    <property type="entry name" value="nsLTP1"/>
    <property type="match status" value="1"/>
</dbReference>
<accession>A0A484K9T4</accession>
<dbReference type="Pfam" id="PF00234">
    <property type="entry name" value="Tryp_alpha_amyl"/>
    <property type="match status" value="1"/>
</dbReference>
<dbReference type="PRINTS" id="PR00382">
    <property type="entry name" value="LIPIDTRNSFER"/>
</dbReference>
<feature type="domain" description="Bifunctional inhibitor/plant lipid transfer protein/seed storage helical" evidence="6">
    <location>
        <begin position="37"/>
        <end position="123"/>
    </location>
</feature>
<evidence type="ECO:0000259" key="6">
    <source>
        <dbReference type="SMART" id="SM00499"/>
    </source>
</evidence>
<dbReference type="AlphaFoldDB" id="A0A484K9T4"/>
<evidence type="ECO:0000256" key="4">
    <source>
        <dbReference type="RuleBase" id="RU000628"/>
    </source>
</evidence>
<dbReference type="InterPro" id="IPR000528">
    <property type="entry name" value="Plant_nsLTP"/>
</dbReference>
<name>A0A484K9T4_9ASTE</name>
<dbReference type="EMBL" id="OOIL02000182">
    <property type="protein sequence ID" value="VFQ61658.1"/>
    <property type="molecule type" value="Genomic_DNA"/>
</dbReference>
<comment type="similarity">
    <text evidence="1 4">Belongs to the plant LTP family.</text>
</comment>
<sequence>MAARVINSSSVWLAAAVVCMLVVASAPHGGEAAGITCGQVVTPLMSCVSYLQGNGASPPPPACCQGITRVNSLARTTPDRQTACNCLKNTAMKLNGLKPDLAEALPAKCGVNIPYKISMTTDCTKVN</sequence>
<evidence type="ECO:0000256" key="2">
    <source>
        <dbReference type="ARBA" id="ARBA00022448"/>
    </source>
</evidence>
<protein>
    <recommendedName>
        <fullName evidence="4">Non-specific lipid-transfer protein</fullName>
    </recommendedName>
</protein>
<dbReference type="GO" id="GO:0008289">
    <property type="term" value="F:lipid binding"/>
    <property type="evidence" value="ECO:0007669"/>
    <property type="project" value="UniProtKB-KW"/>
</dbReference>
<dbReference type="PROSITE" id="PS00597">
    <property type="entry name" value="PLANT_LTP"/>
    <property type="match status" value="1"/>
</dbReference>
<feature type="signal peptide" evidence="5">
    <location>
        <begin position="1"/>
        <end position="32"/>
    </location>
</feature>
<keyword evidence="3 4" id="KW-0446">Lipid-binding</keyword>
<dbReference type="Proteomes" id="UP000595140">
    <property type="component" value="Unassembled WGS sequence"/>
</dbReference>
<evidence type="ECO:0000313" key="7">
    <source>
        <dbReference type="EMBL" id="VFQ61658.1"/>
    </source>
</evidence>
<evidence type="ECO:0000256" key="5">
    <source>
        <dbReference type="SAM" id="SignalP"/>
    </source>
</evidence>
<dbReference type="Gene3D" id="1.10.110.10">
    <property type="entry name" value="Plant lipid-transfer and hydrophobic proteins"/>
    <property type="match status" value="1"/>
</dbReference>
<dbReference type="InterPro" id="IPR036312">
    <property type="entry name" value="Bifun_inhib/LTP/seed_sf"/>
</dbReference>
<comment type="function">
    <text evidence="4">Plant non-specific lipid-transfer proteins transfer phospholipids as well as galactolipids across membranes. May play a role in wax or cutin deposition in the cell walls of expanding epidermal cells and certain secretory tissues.</text>
</comment>